<dbReference type="GO" id="GO:0000922">
    <property type="term" value="C:spindle pole"/>
    <property type="evidence" value="ECO:0007669"/>
    <property type="project" value="InterPro"/>
</dbReference>
<sequence length="954" mass="110608">LSKYKNERRRETEEEVKNLVKQISGIQDEEDQNFQLALKFTWSNFRFHRFLDANSHKVQRSVNGIYEKLMVHSDLSKAESWVRLTEEFLNSPLPNTDGIKVWLDKKHTEWSEEESEDEDSQQPLSREDSGIQVDRTPQEDQEKTVPVTWTVGEPDARTWLEQHVVTPYWQGHTPRFPHSLHLHSNLLNVWDQHLYNTDPLYLPEEKAFVTETQVIRETLWLLSGVKKHFIFQHQDGKVVVRNDVVVTHLTNNCLRSLLEHIAVYGQAVFRLQRFIDEVTGYDTEPCPPGSYSSKQGTEPPFRTYQAFVWALYKYFTSFKQELTTIERDLIGKDETVTLAGVLDRLSPHLAQIKVLHKVFCTGVAEVPPETPNVVRASHLLNTLYKAIIEYDSVGEASQQAVALLFSLWTETVRPYLEIVDEWIVHGHLFDPAKEFIIQRNKDVPVNHRDFWYATYTLYSISETVESEEKLSDAASGSSGGEQASRSQLTMVSFLKPVLKQIIMAGKSMQLLKNLDCKEAEQTDDAERKSLYTLFLESVQSRLRCRDDSPTDTVTEQQATKQSLIKMQSIVAQHLQMDDIHDPLLAINFARLYLEQSDFHERFSGGDVIVDRSSESVTCQTFELTLRSCLYPHIQKRYIECCGNLMTTLKKDYRLLEYLQAMRNYFLLEAGDTMYDFYTAIFDKVLEKESWQQLAFLNVQLQEAVGQRCPEDSSRLSIFLETIDPVRKKQPVNNLDGLTLSYKVPWPVDIVVSSECQRIYNQVFLLLLQIKWAKYSLDTLTFSGRSKEVKAKRLEGTPEEVKAKEPINQQIHRMFLLRVKLMHFVNSLHNYIVTRILHSTGLEFQHQVQEAKDLDQLIKIHYRYLSTIHDRCLLREKVSFVKEAIMKVLNLVLIFSDRWQVGFGAWKIGSIDKMESDFKNCHMFLVTILNKAVCRGSFPHLESLALSLMAGFEQC</sequence>
<dbReference type="GO" id="GO:0000278">
    <property type="term" value="P:mitotic cell cycle"/>
    <property type="evidence" value="ECO:0007669"/>
    <property type="project" value="TreeGrafter"/>
</dbReference>
<dbReference type="Ensembl" id="ENSSTUT00000112590.1">
    <property type="protein sequence ID" value="ENSSTUP00000104995.1"/>
    <property type="gene ID" value="ENSSTUG00000045857.1"/>
</dbReference>
<evidence type="ECO:0000256" key="4">
    <source>
        <dbReference type="ARBA" id="ARBA00022701"/>
    </source>
</evidence>
<comment type="subcellular location">
    <subcellularLocation>
        <location evidence="1">Cytoplasm</location>
        <location evidence="1">Cytoskeleton</location>
        <location evidence="1">Microtubule organizing center</location>
        <location evidence="1">Centrosome</location>
    </subcellularLocation>
</comment>
<dbReference type="GO" id="GO:0051011">
    <property type="term" value="F:microtubule minus-end binding"/>
    <property type="evidence" value="ECO:0007669"/>
    <property type="project" value="TreeGrafter"/>
</dbReference>
<evidence type="ECO:0000256" key="8">
    <source>
        <dbReference type="RuleBase" id="RU363050"/>
    </source>
</evidence>
<evidence type="ECO:0000256" key="2">
    <source>
        <dbReference type="ARBA" id="ARBA00010337"/>
    </source>
</evidence>
<protein>
    <recommendedName>
        <fullName evidence="8">Gamma-tubulin complex component</fullName>
    </recommendedName>
</protein>
<feature type="domain" description="Gamma tubulin complex component protein N-terminal" evidence="11">
    <location>
        <begin position="215"/>
        <end position="532"/>
    </location>
</feature>
<dbReference type="GeneTree" id="ENSGT00940000155962"/>
<dbReference type="AlphaFoldDB" id="A0A674EAP1"/>
<evidence type="ECO:0000256" key="7">
    <source>
        <dbReference type="ARBA" id="ARBA00093551"/>
    </source>
</evidence>
<dbReference type="GO" id="GO:0051321">
    <property type="term" value="P:meiotic cell cycle"/>
    <property type="evidence" value="ECO:0007669"/>
    <property type="project" value="TreeGrafter"/>
</dbReference>
<accession>A0A674EAP1</accession>
<dbReference type="InterPro" id="IPR059169">
    <property type="entry name" value="GCP5_N_ext"/>
</dbReference>
<evidence type="ECO:0000256" key="1">
    <source>
        <dbReference type="ARBA" id="ARBA00004300"/>
    </source>
</evidence>
<dbReference type="GO" id="GO:0007020">
    <property type="term" value="P:microtubule nucleation"/>
    <property type="evidence" value="ECO:0007669"/>
    <property type="project" value="InterPro"/>
</dbReference>
<dbReference type="CDD" id="cd22572">
    <property type="entry name" value="GCP5_NTD"/>
    <property type="match status" value="1"/>
</dbReference>
<dbReference type="InterPro" id="IPR041470">
    <property type="entry name" value="GCP_N"/>
</dbReference>
<dbReference type="Proteomes" id="UP000472277">
    <property type="component" value="Chromosome 17"/>
</dbReference>
<evidence type="ECO:0000313" key="13">
    <source>
        <dbReference type="Proteomes" id="UP000472277"/>
    </source>
</evidence>
<organism evidence="12 13">
    <name type="scientific">Salmo trutta</name>
    <name type="common">Brown trout</name>
    <dbReference type="NCBI Taxonomy" id="8032"/>
    <lineage>
        <taxon>Eukaryota</taxon>
        <taxon>Metazoa</taxon>
        <taxon>Chordata</taxon>
        <taxon>Craniata</taxon>
        <taxon>Vertebrata</taxon>
        <taxon>Euteleostomi</taxon>
        <taxon>Actinopterygii</taxon>
        <taxon>Neopterygii</taxon>
        <taxon>Teleostei</taxon>
        <taxon>Protacanthopterygii</taxon>
        <taxon>Salmoniformes</taxon>
        <taxon>Salmonidae</taxon>
        <taxon>Salmoninae</taxon>
        <taxon>Salmo</taxon>
    </lineage>
</organism>
<dbReference type="Pfam" id="PF04130">
    <property type="entry name" value="GCP_C_terminal"/>
    <property type="match status" value="1"/>
</dbReference>
<feature type="domain" description="Gamma tubulin complex component C-terminal" evidence="10">
    <location>
        <begin position="654"/>
        <end position="947"/>
    </location>
</feature>
<dbReference type="InterPro" id="IPR040457">
    <property type="entry name" value="GCP_C"/>
</dbReference>
<dbReference type="Gene3D" id="1.20.120.1900">
    <property type="entry name" value="Gamma-tubulin complex, C-terminal domain"/>
    <property type="match status" value="1"/>
</dbReference>
<evidence type="ECO:0000256" key="6">
    <source>
        <dbReference type="ARBA" id="ARBA00093416"/>
    </source>
</evidence>
<reference evidence="12" key="1">
    <citation type="submission" date="2025-08" db="UniProtKB">
        <authorList>
            <consortium name="Ensembl"/>
        </authorList>
    </citation>
    <scope>IDENTIFICATION</scope>
</reference>
<feature type="region of interest" description="Disordered" evidence="9">
    <location>
        <begin position="110"/>
        <end position="146"/>
    </location>
</feature>
<dbReference type="Pfam" id="PF17681">
    <property type="entry name" value="GCP_N_terminal"/>
    <property type="match status" value="1"/>
</dbReference>
<evidence type="ECO:0000256" key="5">
    <source>
        <dbReference type="ARBA" id="ARBA00023212"/>
    </source>
</evidence>
<keyword evidence="4 8" id="KW-0493">Microtubule</keyword>
<reference evidence="12" key="2">
    <citation type="submission" date="2025-09" db="UniProtKB">
        <authorList>
            <consortium name="Ensembl"/>
        </authorList>
    </citation>
    <scope>IDENTIFICATION</scope>
</reference>
<dbReference type="FunFam" id="1.20.120.1900:FF:000005">
    <property type="entry name" value="Gamma-tubulin complex component"/>
    <property type="match status" value="1"/>
</dbReference>
<comment type="subunit">
    <text evidence="7">Component of the gamma-tubulin ring complex (gTuRC) consisting of TUBGCP2, TUBGCP3, TUBGCP4, TUBGCP5 and TUBGCP6 and gamma-tubulin TUBG1 or TUBG2. TUBGCP2, TUBGCP3, TUBGCP4, TUBGCP5 and TUBGCP6 assemble in a 5:5:2:1:1 stoichiometry; each is associated with a gamma-tubulin, thereby arranging 14 gamma-tubulins in a helical manner. Gamma-tubulin at the first position is blocked by TUBGCP3 at the last position, allowing 13 protafilaments to grow into a microtubule. The gTuRC (via TUBGCP3 and TUBGCP6) interacts with ACTB and MZT1; the interactions form a luminal bridge that stabilizes the initial structure during complex assembly. The gTuRC (via TUBGCP2) interacts with MZT2A/MZT2B and CDK5RAP2 (via CM1 motif); the interactions play a role in gTuRC activation.</text>
</comment>
<comment type="similarity">
    <text evidence="2 8">Belongs to the TUBGCP family.</text>
</comment>
<proteinExistence type="inferred from homology"/>
<evidence type="ECO:0000256" key="9">
    <source>
        <dbReference type="SAM" id="MobiDB-lite"/>
    </source>
</evidence>
<comment type="function">
    <text evidence="6">Component of the gamma-tubulin ring complex (gTuRC) which mediates microtubule nucleation. The gTuRC regulates the minus-end nucleation of alpha-beta tubulin heterodimers that grow into microtubule protafilaments, a critical step in centrosome duplication and spindle formation.</text>
</comment>
<dbReference type="PANTHER" id="PTHR19302">
    <property type="entry name" value="GAMMA TUBULIN COMPLEX PROTEIN"/>
    <property type="match status" value="1"/>
</dbReference>
<dbReference type="GO" id="GO:0051225">
    <property type="term" value="P:spindle assembly"/>
    <property type="evidence" value="ECO:0007669"/>
    <property type="project" value="TreeGrafter"/>
</dbReference>
<keyword evidence="13" id="KW-1185">Reference proteome</keyword>
<dbReference type="GO" id="GO:0005813">
    <property type="term" value="C:centrosome"/>
    <property type="evidence" value="ECO:0007669"/>
    <property type="project" value="UniProtKB-SubCell"/>
</dbReference>
<dbReference type="GO" id="GO:0043015">
    <property type="term" value="F:gamma-tubulin binding"/>
    <property type="evidence" value="ECO:0007669"/>
    <property type="project" value="InterPro"/>
</dbReference>
<dbReference type="GO" id="GO:0005874">
    <property type="term" value="C:microtubule"/>
    <property type="evidence" value="ECO:0007669"/>
    <property type="project" value="UniProtKB-KW"/>
</dbReference>
<evidence type="ECO:0000256" key="3">
    <source>
        <dbReference type="ARBA" id="ARBA00022490"/>
    </source>
</evidence>
<dbReference type="InterPro" id="IPR042241">
    <property type="entry name" value="GCP_C_sf"/>
</dbReference>
<name>A0A674EAP1_SALTR</name>
<dbReference type="PANTHER" id="PTHR19302:SF33">
    <property type="entry name" value="GAMMA-TUBULIN COMPLEX COMPONENT 5"/>
    <property type="match status" value="1"/>
</dbReference>
<dbReference type="InterPro" id="IPR007259">
    <property type="entry name" value="GCP"/>
</dbReference>
<keyword evidence="3 8" id="KW-0963">Cytoplasm</keyword>
<keyword evidence="5 8" id="KW-0206">Cytoskeleton</keyword>
<feature type="compositionally biased region" description="Acidic residues" evidence="9">
    <location>
        <begin position="111"/>
        <end position="120"/>
    </location>
</feature>
<dbReference type="GO" id="GO:0031122">
    <property type="term" value="P:cytoplasmic microtubule organization"/>
    <property type="evidence" value="ECO:0007669"/>
    <property type="project" value="TreeGrafter"/>
</dbReference>
<evidence type="ECO:0000259" key="10">
    <source>
        <dbReference type="Pfam" id="PF04130"/>
    </source>
</evidence>
<evidence type="ECO:0000259" key="11">
    <source>
        <dbReference type="Pfam" id="PF17681"/>
    </source>
</evidence>
<gene>
    <name evidence="12" type="primary">TUBGCP5</name>
    <name evidence="12" type="synonym">tubgcp5</name>
</gene>
<dbReference type="GO" id="GO:0000930">
    <property type="term" value="C:gamma-tubulin complex"/>
    <property type="evidence" value="ECO:0007669"/>
    <property type="project" value="TreeGrafter"/>
</dbReference>
<evidence type="ECO:0000313" key="12">
    <source>
        <dbReference type="Ensembl" id="ENSSTUP00000104995.1"/>
    </source>
</evidence>